<feature type="compositionally biased region" description="Low complexity" evidence="1">
    <location>
        <begin position="278"/>
        <end position="292"/>
    </location>
</feature>
<feature type="compositionally biased region" description="Acidic residues" evidence="1">
    <location>
        <begin position="1"/>
        <end position="11"/>
    </location>
</feature>
<evidence type="ECO:0000313" key="3">
    <source>
        <dbReference type="Proteomes" id="UP001446871"/>
    </source>
</evidence>
<gene>
    <name evidence="2" type="ORF">PG996_007063</name>
</gene>
<feature type="region of interest" description="Disordered" evidence="1">
    <location>
        <begin position="197"/>
        <end position="292"/>
    </location>
</feature>
<keyword evidence="3" id="KW-1185">Reference proteome</keyword>
<evidence type="ECO:0000256" key="1">
    <source>
        <dbReference type="SAM" id="MobiDB-lite"/>
    </source>
</evidence>
<organism evidence="2 3">
    <name type="scientific">Apiospora saccharicola</name>
    <dbReference type="NCBI Taxonomy" id="335842"/>
    <lineage>
        <taxon>Eukaryota</taxon>
        <taxon>Fungi</taxon>
        <taxon>Dikarya</taxon>
        <taxon>Ascomycota</taxon>
        <taxon>Pezizomycotina</taxon>
        <taxon>Sordariomycetes</taxon>
        <taxon>Xylariomycetidae</taxon>
        <taxon>Amphisphaeriales</taxon>
        <taxon>Apiosporaceae</taxon>
        <taxon>Apiospora</taxon>
    </lineage>
</organism>
<evidence type="ECO:0000313" key="2">
    <source>
        <dbReference type="EMBL" id="KAK8067951.1"/>
    </source>
</evidence>
<reference evidence="2 3" key="1">
    <citation type="submission" date="2023-01" db="EMBL/GenBank/DDBJ databases">
        <title>Analysis of 21 Apiospora genomes using comparative genomics revels a genus with tremendous synthesis potential of carbohydrate active enzymes and secondary metabolites.</title>
        <authorList>
            <person name="Sorensen T."/>
        </authorList>
    </citation>
    <scope>NUCLEOTIDE SEQUENCE [LARGE SCALE GENOMIC DNA]</scope>
    <source>
        <strain evidence="2 3">CBS 83171</strain>
    </source>
</reference>
<feature type="compositionally biased region" description="Low complexity" evidence="1">
    <location>
        <begin position="418"/>
        <end position="427"/>
    </location>
</feature>
<feature type="compositionally biased region" description="Pro residues" evidence="1">
    <location>
        <begin position="244"/>
        <end position="258"/>
    </location>
</feature>
<accession>A0ABR1V9S9</accession>
<comment type="caution">
    <text evidence="2">The sequence shown here is derived from an EMBL/GenBank/DDBJ whole genome shotgun (WGS) entry which is preliminary data.</text>
</comment>
<proteinExistence type="predicted"/>
<dbReference type="Proteomes" id="UP001446871">
    <property type="component" value="Unassembled WGS sequence"/>
</dbReference>
<sequence length="615" mass="66202">MEAGAYDDDEAPPPPPQSQASSHFPLEPISGATLFDVEVARREHCHRRGTLATGCGEIDGQVLGGRGFERGSVVGISAEHMDTGLLIGLQTIAHSLLASLVGPGPGARTSTATEQQPQPRPALLRAAVITTLPAPTILPHLRDVIKVQARLKLGSQCPPGVVDATTRQCLQQISVSRVFDIEGLWEVLSELESAAAAVEEEDQRPAAAPTVISKEDEKEMLEIGTANTAPGDLVLPESSQKSPSPLPSLPPLTPPATKLPPLRIRTEVQDSDEEEDVLLSSSPLSSLRSTPTLSPVTMDELAALSRPAIPSRQPSSPPALPETMDKPKAPSPSPSPPAVPGRQQSPSPAIPPKEQEEPAAAPGLPDIILITHTSSLFSTVFTARDKTSAHTTLQLLSSHLRYLSRSAEPLILLLNITSSSSPTTTNPAQPPRRLESEQQQPPRPLDPTLRSIFNPPPPSHLGYATTTTQAHALSRKNKPAFGQTFAQFLDLHLLCTRVPRSREDAEVLFSSATTGGGIRQQQQQQQRPVRYAWVVETLVDELGAWDWEEAAATDKGETMIRDKKWKMIEREQKWGAVEVRNAGCQVVDAFDSTRIKGRVNVEPIRLAAGFGGCRV</sequence>
<feature type="region of interest" description="Disordered" evidence="1">
    <location>
        <begin position="305"/>
        <end position="359"/>
    </location>
</feature>
<feature type="compositionally biased region" description="Pro residues" evidence="1">
    <location>
        <begin position="329"/>
        <end position="339"/>
    </location>
</feature>
<feature type="region of interest" description="Disordered" evidence="1">
    <location>
        <begin position="418"/>
        <end position="471"/>
    </location>
</feature>
<dbReference type="EMBL" id="JAQQWM010000004">
    <property type="protein sequence ID" value="KAK8067951.1"/>
    <property type="molecule type" value="Genomic_DNA"/>
</dbReference>
<protein>
    <submittedName>
        <fullName evidence="2">Uncharacterized protein</fullName>
    </submittedName>
</protein>
<feature type="region of interest" description="Disordered" evidence="1">
    <location>
        <begin position="1"/>
        <end position="26"/>
    </location>
</feature>
<name>A0ABR1V9S9_9PEZI</name>